<dbReference type="RefSeq" id="XP_020048008.1">
    <property type="nucleotide sequence ID" value="XM_020194529.1"/>
</dbReference>
<dbReference type="GO" id="GO:0000121">
    <property type="term" value="F:sn-glycerol 1-phosphatase activity"/>
    <property type="evidence" value="ECO:0007669"/>
    <property type="project" value="EnsemblFungi"/>
</dbReference>
<evidence type="ECO:0000256" key="1">
    <source>
        <dbReference type="ARBA" id="ARBA00022801"/>
    </source>
</evidence>
<proteinExistence type="predicted"/>
<reference evidence="3" key="1">
    <citation type="submission" date="2016-05" db="EMBL/GenBank/DDBJ databases">
        <title>Comparative genomics of biotechnologically important yeasts.</title>
        <authorList>
            <consortium name="DOE Joint Genome Institute"/>
            <person name="Riley R."/>
            <person name="Haridas S."/>
            <person name="Wolfe K.H."/>
            <person name="Lopes M.R."/>
            <person name="Hittinger C.T."/>
            <person name="Goker M."/>
            <person name="Salamov A."/>
            <person name="Wisecaver J."/>
            <person name="Long T.M."/>
            <person name="Aerts A.L."/>
            <person name="Barry K."/>
            <person name="Choi C."/>
            <person name="Clum A."/>
            <person name="Coughlan A.Y."/>
            <person name="Deshpande S."/>
            <person name="Douglass A.P."/>
            <person name="Hanson S.J."/>
            <person name="Klenk H.-P."/>
            <person name="Labutti K."/>
            <person name="Lapidus A."/>
            <person name="Lindquist E."/>
            <person name="Lipzen A."/>
            <person name="Meier-Kolthoff J.P."/>
            <person name="Ohm R.A."/>
            <person name="Otillar R.P."/>
            <person name="Pangilinan J."/>
            <person name="Peng Y."/>
            <person name="Rokas A."/>
            <person name="Rosa C.A."/>
            <person name="Scheuner C."/>
            <person name="Sibirny A.A."/>
            <person name="Slot J.C."/>
            <person name="Stielow J.B."/>
            <person name="Sun H."/>
            <person name="Kurtzman C.P."/>
            <person name="Blackwell M."/>
            <person name="Grigoriev I.V."/>
            <person name="Jeffries T.W."/>
        </authorList>
    </citation>
    <scope>NUCLEOTIDE SEQUENCE [LARGE SCALE GENOMIC DNA]</scope>
    <source>
        <strain evidence="3">DSM 1968</strain>
    </source>
</reference>
<dbReference type="AlphaFoldDB" id="A0A1D2VJ93"/>
<dbReference type="GeneID" id="30968165"/>
<name>A0A1D2VJ93_9ASCO</name>
<organism evidence="2 3">
    <name type="scientific">Ascoidea rubescens DSM 1968</name>
    <dbReference type="NCBI Taxonomy" id="1344418"/>
    <lineage>
        <taxon>Eukaryota</taxon>
        <taxon>Fungi</taxon>
        <taxon>Dikarya</taxon>
        <taxon>Ascomycota</taxon>
        <taxon>Saccharomycotina</taxon>
        <taxon>Saccharomycetes</taxon>
        <taxon>Ascoideaceae</taxon>
        <taxon>Ascoidea</taxon>
    </lineage>
</organism>
<dbReference type="InterPro" id="IPR036412">
    <property type="entry name" value="HAD-like_sf"/>
</dbReference>
<dbReference type="OrthoDB" id="10014216at2759"/>
<dbReference type="Gene3D" id="3.40.50.1000">
    <property type="entry name" value="HAD superfamily/HAD-like"/>
    <property type="match status" value="1"/>
</dbReference>
<evidence type="ECO:0000313" key="2">
    <source>
        <dbReference type="EMBL" id="ODV61701.1"/>
    </source>
</evidence>
<dbReference type="NCBIfam" id="TIGR01489">
    <property type="entry name" value="DKMTPPase-SF"/>
    <property type="match status" value="1"/>
</dbReference>
<dbReference type="InParanoid" id="A0A1D2VJ93"/>
<dbReference type="Pfam" id="PF12710">
    <property type="entry name" value="HAD"/>
    <property type="match status" value="1"/>
</dbReference>
<dbReference type="Proteomes" id="UP000095038">
    <property type="component" value="Unassembled WGS sequence"/>
</dbReference>
<dbReference type="InterPro" id="IPR050849">
    <property type="entry name" value="HAD-like_hydrolase_phosphatase"/>
</dbReference>
<dbReference type="InterPro" id="IPR023214">
    <property type="entry name" value="HAD_sf"/>
</dbReference>
<dbReference type="FunCoup" id="A0A1D2VJ93">
    <property type="interactions" value="36"/>
</dbReference>
<evidence type="ECO:0000313" key="3">
    <source>
        <dbReference type="Proteomes" id="UP000095038"/>
    </source>
</evidence>
<dbReference type="Gene3D" id="3.90.1470.20">
    <property type="match status" value="1"/>
</dbReference>
<dbReference type="NCBIfam" id="TIGR01488">
    <property type="entry name" value="HAD-SF-IB"/>
    <property type="match status" value="1"/>
</dbReference>
<dbReference type="PANTHER" id="PTHR28181">
    <property type="entry name" value="UPF0655 PROTEIN YCR015C"/>
    <property type="match status" value="1"/>
</dbReference>
<sequence>MTTSKYPTLNIEKLKSAKAIVFTDFDGTITLEDSNDHLTDNYGMGVNQRKAIGNEILIGKTSFRDGFKRELNSVGLPFDQCLEILKRDIKVDQDFKSFYEWCEVHDIPIVIVSSGMKPIIYSILTNFFKNENFKYNDDIEIVSNNVKYLDDNKEQWDIQYRDNSSFGHDKSICIKEISKFVSRHHSLNNLENDKNEIKFFYCGDGVSDLSAARETDLLFAKRGQDLIKYCEMEKIAYVQFDSFKDIQNNIDKILFQNSKIDDLNELKNR</sequence>
<gene>
    <name evidence="2" type="ORF">ASCRUDRAFT_80727</name>
</gene>
<keyword evidence="1" id="KW-0378">Hydrolase</keyword>
<evidence type="ECO:0008006" key="4">
    <source>
        <dbReference type="Google" id="ProtNLM"/>
    </source>
</evidence>
<dbReference type="InterPro" id="IPR006384">
    <property type="entry name" value="HAD_hydro_PyrdxlP_Pase-like"/>
</dbReference>
<dbReference type="GO" id="GO:0110130">
    <property type="term" value="F:ribitol-5-phosphatase activity"/>
    <property type="evidence" value="ECO:0007669"/>
    <property type="project" value="EnsemblFungi"/>
</dbReference>
<protein>
    <recommendedName>
        <fullName evidence="4">Phosphoserine phosphatase</fullName>
    </recommendedName>
</protein>
<dbReference type="STRING" id="1344418.A0A1D2VJ93"/>
<dbReference type="GO" id="GO:0050286">
    <property type="term" value="F:sorbitol-6-phosphatase activity"/>
    <property type="evidence" value="ECO:0007669"/>
    <property type="project" value="EnsemblFungi"/>
</dbReference>
<dbReference type="EMBL" id="KV454479">
    <property type="protein sequence ID" value="ODV61701.1"/>
    <property type="molecule type" value="Genomic_DNA"/>
</dbReference>
<dbReference type="SUPFAM" id="SSF56784">
    <property type="entry name" value="HAD-like"/>
    <property type="match status" value="1"/>
</dbReference>
<keyword evidence="3" id="KW-1185">Reference proteome</keyword>
<accession>A0A1D2VJ93</accession>
<dbReference type="GO" id="GO:0043136">
    <property type="term" value="F:sn-glycerol 3-phosphatase activity"/>
    <property type="evidence" value="ECO:0007669"/>
    <property type="project" value="EnsemblFungi"/>
</dbReference>
<dbReference type="PANTHER" id="PTHR28181:SF2">
    <property type="entry name" value="PHOSPHORIC MONOESTER HYDROLASE"/>
    <property type="match status" value="1"/>
</dbReference>
<dbReference type="GO" id="GO:0052646">
    <property type="term" value="P:alditol phosphate metabolic process"/>
    <property type="evidence" value="ECO:0007669"/>
    <property type="project" value="EnsemblFungi"/>
</dbReference>